<organism evidence="1">
    <name type="scientific">Anguilla anguilla</name>
    <name type="common">European freshwater eel</name>
    <name type="synonym">Muraena anguilla</name>
    <dbReference type="NCBI Taxonomy" id="7936"/>
    <lineage>
        <taxon>Eukaryota</taxon>
        <taxon>Metazoa</taxon>
        <taxon>Chordata</taxon>
        <taxon>Craniata</taxon>
        <taxon>Vertebrata</taxon>
        <taxon>Euteleostomi</taxon>
        <taxon>Actinopterygii</taxon>
        <taxon>Neopterygii</taxon>
        <taxon>Teleostei</taxon>
        <taxon>Anguilliformes</taxon>
        <taxon>Anguillidae</taxon>
        <taxon>Anguilla</taxon>
    </lineage>
</organism>
<proteinExistence type="predicted"/>
<accession>A0A0E9PEV9</accession>
<reference evidence="1" key="1">
    <citation type="submission" date="2014-11" db="EMBL/GenBank/DDBJ databases">
        <authorList>
            <person name="Amaro Gonzalez C."/>
        </authorList>
    </citation>
    <scope>NUCLEOTIDE SEQUENCE</scope>
</reference>
<protein>
    <submittedName>
        <fullName evidence="1">Uncharacterized protein</fullName>
    </submittedName>
</protein>
<sequence>MKWLSIQEVTLHVGGLCEFCKMTFDPSPCGQIISRLPPEILSSTRLWFGDHPFLLHVP</sequence>
<dbReference type="EMBL" id="GBXM01105406">
    <property type="protein sequence ID" value="JAH03171.1"/>
    <property type="molecule type" value="Transcribed_RNA"/>
</dbReference>
<reference evidence="1" key="2">
    <citation type="journal article" date="2015" name="Fish Shellfish Immunol.">
        <title>Early steps in the European eel (Anguilla anguilla)-Vibrio vulnificus interaction in the gills: Role of the RtxA13 toxin.</title>
        <authorList>
            <person name="Callol A."/>
            <person name="Pajuelo D."/>
            <person name="Ebbesson L."/>
            <person name="Teles M."/>
            <person name="MacKenzie S."/>
            <person name="Amaro C."/>
        </authorList>
    </citation>
    <scope>NUCLEOTIDE SEQUENCE</scope>
</reference>
<dbReference type="AlphaFoldDB" id="A0A0E9PEV9"/>
<name>A0A0E9PEV9_ANGAN</name>
<evidence type="ECO:0000313" key="1">
    <source>
        <dbReference type="EMBL" id="JAH03171.1"/>
    </source>
</evidence>